<dbReference type="Proteomes" id="UP000001548">
    <property type="component" value="Unassembled WGS sequence"/>
</dbReference>
<dbReference type="GO" id="GO:0005789">
    <property type="term" value="C:endoplasmic reticulum membrane"/>
    <property type="evidence" value="ECO:0000318"/>
    <property type="project" value="GO_Central"/>
</dbReference>
<dbReference type="FunCoup" id="A8BCJ9">
    <property type="interactions" value="171"/>
</dbReference>
<keyword evidence="4 6" id="KW-0328">Glycosyltransferase</keyword>
<dbReference type="InterPro" id="IPR029044">
    <property type="entry name" value="Nucleotide-diphossugar_trans"/>
</dbReference>
<dbReference type="InterPro" id="IPR001173">
    <property type="entry name" value="Glyco_trans_2-like"/>
</dbReference>
<reference evidence="6 7" key="1">
    <citation type="journal article" date="2007" name="Science">
        <title>Genomic minimalism in the early diverging intestinal parasite Giardia lamblia.</title>
        <authorList>
            <person name="Morrison H.G."/>
            <person name="McArthur A.G."/>
            <person name="Gillin F.D."/>
            <person name="Aley S.B."/>
            <person name="Adam R.D."/>
            <person name="Olsen G.J."/>
            <person name="Best A.A."/>
            <person name="Cande W.Z."/>
            <person name="Chen F."/>
            <person name="Cipriano M.J."/>
            <person name="Davids B.J."/>
            <person name="Dawson S.C."/>
            <person name="Elmendorf H.G."/>
            <person name="Hehl A.B."/>
            <person name="Holder M.E."/>
            <person name="Huse S.M."/>
            <person name="Kim U.U."/>
            <person name="Lasek-Nesselquist E."/>
            <person name="Manning G."/>
            <person name="Nigam A."/>
            <person name="Nixon J.E."/>
            <person name="Palm D."/>
            <person name="Passamaneck N.E."/>
            <person name="Prabhu A."/>
            <person name="Reich C.I."/>
            <person name="Reiner D.S."/>
            <person name="Samuelson J."/>
            <person name="Svard S.G."/>
            <person name="Sogin M.L."/>
        </authorList>
    </citation>
    <scope>NUCLEOTIDE SEQUENCE [LARGE SCALE GENOMIC DNA]</scope>
    <source>
        <strain evidence="6 7">WB C6</strain>
    </source>
</reference>
<name>A8BCJ9_GIAIC</name>
<dbReference type="EC" id="2.4.1.83" evidence="3"/>
<sequence length="253" mass="28350">MLYIILATYHEESNIGAVVFHLVRILEEPFFLIIDDSEDNSTRVAVLQAFTALRFSNYKYIHRGQKRGLGTAYRCAMKELTALASNNVNEADDMVAILDSDLSHDPCDIAKLATCMRETGADIVAGSRYRTGGSVSGWPRRRIAISSTANFLAQTVLGIRVTDCTSSMRVYKLSTIMSIIDQTRSTGFSIQLELISLASMYGYKLLEVPICFSERVNGSSSLSCKEIYKFLMLIAHLWWKQRTSEARRTLCGQ</sequence>
<dbReference type="AlphaFoldDB" id="A8BCJ9"/>
<proteinExistence type="inferred from homology"/>
<dbReference type="GO" id="GO:0035269">
    <property type="term" value="P:protein O-linked glycosylation via mannose"/>
    <property type="evidence" value="ECO:0000318"/>
    <property type="project" value="GO_Central"/>
</dbReference>
<dbReference type="PANTHER" id="PTHR43398">
    <property type="entry name" value="DOLICHOL-PHOSPHATE MANNOSYLTRANSFERASE SUBUNIT 1"/>
    <property type="match status" value="1"/>
</dbReference>
<keyword evidence="7" id="KW-1185">Reference proteome</keyword>
<dbReference type="Pfam" id="PF00535">
    <property type="entry name" value="Glycos_transf_2"/>
    <property type="match status" value="1"/>
</dbReference>
<evidence type="ECO:0000256" key="5">
    <source>
        <dbReference type="ARBA" id="ARBA00022679"/>
    </source>
</evidence>
<dbReference type="PANTHER" id="PTHR43398:SF1">
    <property type="entry name" value="DOLICHOL-PHOSPHATE MANNOSYLTRANSFERASE SUBUNIT 1"/>
    <property type="match status" value="1"/>
</dbReference>
<evidence type="ECO:0000256" key="4">
    <source>
        <dbReference type="ARBA" id="ARBA00022676"/>
    </source>
</evidence>
<dbReference type="SUPFAM" id="SSF53448">
    <property type="entry name" value="Nucleotide-diphospho-sugar transferases"/>
    <property type="match status" value="1"/>
</dbReference>
<comment type="similarity">
    <text evidence="2">Belongs to the glycosyltransferase 2 family.</text>
</comment>
<comment type="function">
    <text evidence="1">Dolichyl-phosphate beta-glucosyltransferase involved in the glycosylation of glycoproteins through the synthesis of dolichyl beta-D-glucosyl phosphate which serves as a sugar donor for transfer of three glucose residues to the Man-9-GlcNAc-2-PP-dolichol precursor to N-glycans.</text>
</comment>
<evidence type="ECO:0000313" key="7">
    <source>
        <dbReference type="Proteomes" id="UP000001548"/>
    </source>
</evidence>
<dbReference type="HOGENOM" id="CLU_033536_13_3_1"/>
<gene>
    <name evidence="6" type="ORF">GL50803_003180</name>
</gene>
<dbReference type="OMA" id="KCFRREV"/>
<keyword evidence="5" id="KW-0808">Transferase</keyword>
<dbReference type="GO" id="GO:0006488">
    <property type="term" value="P:dolichol-linked oligosaccharide biosynthetic process"/>
    <property type="evidence" value="ECO:0000318"/>
    <property type="project" value="GO_Central"/>
</dbReference>
<dbReference type="GO" id="GO:0006506">
    <property type="term" value="P:GPI anchor biosynthetic process"/>
    <property type="evidence" value="ECO:0000318"/>
    <property type="project" value="GO_Central"/>
</dbReference>
<dbReference type="STRING" id="184922.A8BCJ9"/>
<dbReference type="GO" id="GO:0004582">
    <property type="term" value="F:dolichyl-phosphate beta-D-mannosyltransferase activity"/>
    <property type="evidence" value="ECO:0000318"/>
    <property type="project" value="GO_Central"/>
</dbReference>
<comment type="caution">
    <text evidence="6">The sequence shown here is derived from an EMBL/GenBank/DDBJ whole genome shotgun (WGS) entry which is preliminary data.</text>
</comment>
<dbReference type="KEGG" id="gla:GL50803_003180"/>
<evidence type="ECO:0000256" key="1">
    <source>
        <dbReference type="ARBA" id="ARBA00003301"/>
    </source>
</evidence>
<dbReference type="VEuPathDB" id="GiardiaDB:GL50803_3180"/>
<dbReference type="RefSeq" id="XP_001707921.1">
    <property type="nucleotide sequence ID" value="XM_001707869.1"/>
</dbReference>
<evidence type="ECO:0000313" key="6">
    <source>
        <dbReference type="EMBL" id="KAE8301357.1"/>
    </source>
</evidence>
<evidence type="ECO:0000256" key="2">
    <source>
        <dbReference type="ARBA" id="ARBA00006739"/>
    </source>
</evidence>
<dbReference type="EMBL" id="AACB03000005">
    <property type="protein sequence ID" value="KAE8301357.1"/>
    <property type="molecule type" value="Genomic_DNA"/>
</dbReference>
<protein>
    <recommendedName>
        <fullName evidence="3">dolichyl-phosphate beta-D-mannosyltransferase</fullName>
        <ecNumber evidence="3">2.4.1.83</ecNumber>
    </recommendedName>
</protein>
<evidence type="ECO:0000256" key="3">
    <source>
        <dbReference type="ARBA" id="ARBA00012704"/>
    </source>
</evidence>
<organism evidence="6 7">
    <name type="scientific">Giardia intestinalis (strain ATCC 50803 / WB clone C6)</name>
    <name type="common">Giardia lamblia</name>
    <dbReference type="NCBI Taxonomy" id="184922"/>
    <lineage>
        <taxon>Eukaryota</taxon>
        <taxon>Metamonada</taxon>
        <taxon>Diplomonadida</taxon>
        <taxon>Hexamitidae</taxon>
        <taxon>Giardiinae</taxon>
        <taxon>Giardia</taxon>
    </lineage>
</organism>
<dbReference type="Gene3D" id="3.90.550.10">
    <property type="entry name" value="Spore Coat Polysaccharide Biosynthesis Protein SpsA, Chain A"/>
    <property type="match status" value="1"/>
</dbReference>
<accession>A8BCJ9</accession>
<dbReference type="GeneID" id="5700830"/>
<dbReference type="InterPro" id="IPR039528">
    <property type="entry name" value="DPM1-like"/>
</dbReference>